<dbReference type="GO" id="GO:0045292">
    <property type="term" value="P:mRNA cis splicing, via spliceosome"/>
    <property type="evidence" value="ECO:0007669"/>
    <property type="project" value="TreeGrafter"/>
</dbReference>
<dbReference type="PANTHER" id="PTHR21737:SF4">
    <property type="entry name" value="SPLICING FACTOR CACTIN"/>
    <property type="match status" value="1"/>
</dbReference>
<accession>A0A8S2E760</accession>
<comment type="caution">
    <text evidence="2">The sequence shown here is derived from an EMBL/GenBank/DDBJ whole genome shotgun (WGS) entry which is preliminary data.</text>
</comment>
<feature type="domain" description="Splicing factor cactin central" evidence="1">
    <location>
        <begin position="11"/>
        <end position="147"/>
    </location>
</feature>
<evidence type="ECO:0000313" key="3">
    <source>
        <dbReference type="EMBL" id="CAF3957599.1"/>
    </source>
</evidence>
<evidence type="ECO:0000313" key="2">
    <source>
        <dbReference type="EMBL" id="CAF1150905.1"/>
    </source>
</evidence>
<proteinExistence type="predicted"/>
<organism evidence="2 4">
    <name type="scientific">Didymodactylos carnosus</name>
    <dbReference type="NCBI Taxonomy" id="1234261"/>
    <lineage>
        <taxon>Eukaryota</taxon>
        <taxon>Metazoa</taxon>
        <taxon>Spiralia</taxon>
        <taxon>Gnathifera</taxon>
        <taxon>Rotifera</taxon>
        <taxon>Eurotatoria</taxon>
        <taxon>Bdelloidea</taxon>
        <taxon>Philodinida</taxon>
        <taxon>Philodinidae</taxon>
        <taxon>Didymodactylos</taxon>
    </lineage>
</organism>
<dbReference type="Proteomes" id="UP000682733">
    <property type="component" value="Unassembled WGS sequence"/>
</dbReference>
<dbReference type="GO" id="GO:0005737">
    <property type="term" value="C:cytoplasm"/>
    <property type="evidence" value="ECO:0007669"/>
    <property type="project" value="TreeGrafter"/>
</dbReference>
<evidence type="ECO:0000259" key="1">
    <source>
        <dbReference type="Pfam" id="PF10312"/>
    </source>
</evidence>
<dbReference type="EMBL" id="CAJOBA010031021">
    <property type="protein sequence ID" value="CAF3957599.1"/>
    <property type="molecule type" value="Genomic_DNA"/>
</dbReference>
<dbReference type="Pfam" id="PF10312">
    <property type="entry name" value="Cactin_mid"/>
    <property type="match status" value="1"/>
</dbReference>
<dbReference type="EMBL" id="CAJNOK010011887">
    <property type="protein sequence ID" value="CAF1150905.1"/>
    <property type="molecule type" value="Genomic_DNA"/>
</dbReference>
<reference evidence="2" key="1">
    <citation type="submission" date="2021-02" db="EMBL/GenBank/DDBJ databases">
        <authorList>
            <person name="Nowell W R."/>
        </authorList>
    </citation>
    <scope>NUCLEOTIDE SEQUENCE</scope>
</reference>
<dbReference type="Proteomes" id="UP000677228">
    <property type="component" value="Unassembled WGS sequence"/>
</dbReference>
<evidence type="ECO:0000313" key="4">
    <source>
        <dbReference type="Proteomes" id="UP000677228"/>
    </source>
</evidence>
<name>A0A8S2E760_9BILA</name>
<dbReference type="GO" id="GO:0005681">
    <property type="term" value="C:spliceosomal complex"/>
    <property type="evidence" value="ECO:0007669"/>
    <property type="project" value="TreeGrafter"/>
</dbReference>
<dbReference type="AlphaFoldDB" id="A0A8S2E760"/>
<dbReference type="PANTHER" id="PTHR21737">
    <property type="entry name" value="POLYGLUTAMINE BINDING PROTEIN 1/MARVEL MEMBRANE-ASSOCIATING DOMAIN CONTAINING 3"/>
    <property type="match status" value="1"/>
</dbReference>
<protein>
    <recommendedName>
        <fullName evidence="1">Splicing factor cactin central domain-containing protein</fullName>
    </recommendedName>
</protein>
<sequence length="150" mass="17993">MDREKEFLQRFKEADYYREWENEEDSFHFNQLKLRSNIRIFDGRRKLIDVLARHISEDADKDLSAEIHEPSTYLNGLSIRDLDDLLVDIRVYTELDIQSQLQYDKQYRFDITLMTEDELKKLKKNLLNDFGDRQEGINQNVVTDVTDSII</sequence>
<dbReference type="InterPro" id="IPR018816">
    <property type="entry name" value="Cactin_central"/>
</dbReference>
<gene>
    <name evidence="2" type="ORF">OVA965_LOCUS21598</name>
    <name evidence="3" type="ORF">TMI583_LOCUS22285</name>
</gene>